<dbReference type="AlphaFoldDB" id="A0A1L3ME70"/>
<evidence type="ECO:0000259" key="1">
    <source>
        <dbReference type="Pfam" id="PF03235"/>
    </source>
</evidence>
<evidence type="ECO:0000313" key="2">
    <source>
        <dbReference type="EMBL" id="APH00659.1"/>
    </source>
</evidence>
<dbReference type="InterPro" id="IPR004919">
    <property type="entry name" value="GmrSD_N"/>
</dbReference>
<evidence type="ECO:0000313" key="3">
    <source>
        <dbReference type="Proteomes" id="UP000182938"/>
    </source>
</evidence>
<dbReference type="Pfam" id="PF03235">
    <property type="entry name" value="GmrSD_N"/>
    <property type="match status" value="1"/>
</dbReference>
<dbReference type="EMBL" id="CP013290">
    <property type="protein sequence ID" value="APH00659.1"/>
    <property type="molecule type" value="Genomic_DNA"/>
</dbReference>
<proteinExistence type="predicted"/>
<reference evidence="2 3" key="1">
    <citation type="submission" date="2015-11" db="EMBL/GenBank/DDBJ databases">
        <authorList>
            <person name="Zhang Y."/>
            <person name="Guo Z."/>
        </authorList>
    </citation>
    <scope>NUCLEOTIDE SEQUENCE [LARGE SCALE GENOMIC DNA]</scope>
    <source>
        <strain evidence="2 3">YFY001</strain>
    </source>
</reference>
<accession>A0A1L3ME70</accession>
<gene>
    <name evidence="2" type="ORF">ASJ30_03175</name>
</gene>
<dbReference type="Proteomes" id="UP000182938">
    <property type="component" value="Chromosome"/>
</dbReference>
<dbReference type="PANTHER" id="PTHR39639:SF1">
    <property type="entry name" value="DUF262 DOMAIN-CONTAINING PROTEIN"/>
    <property type="match status" value="1"/>
</dbReference>
<protein>
    <recommendedName>
        <fullName evidence="1">GmrSD restriction endonucleases N-terminal domain-containing protein</fullName>
    </recommendedName>
</protein>
<keyword evidence="3" id="KW-1185">Reference proteome</keyword>
<feature type="domain" description="GmrSD restriction endonucleases N-terminal" evidence="1">
    <location>
        <begin position="44"/>
        <end position="199"/>
    </location>
</feature>
<dbReference type="KEGG" id="jte:ASJ30_03175"/>
<name>A0A1L3ME70_9MICO</name>
<organism evidence="2 3">
    <name type="scientific">Janibacter indicus</name>
    <dbReference type="NCBI Taxonomy" id="857417"/>
    <lineage>
        <taxon>Bacteria</taxon>
        <taxon>Bacillati</taxon>
        <taxon>Actinomycetota</taxon>
        <taxon>Actinomycetes</taxon>
        <taxon>Micrococcales</taxon>
        <taxon>Intrasporangiaceae</taxon>
        <taxon>Janibacter</taxon>
    </lineage>
</organism>
<dbReference type="PANTHER" id="PTHR39639">
    <property type="entry name" value="CHROMOSOME 16, WHOLE GENOME SHOTGUN SEQUENCE"/>
    <property type="match status" value="1"/>
</dbReference>
<sequence length="381" mass="43528">MYAEQVSVNDDEGTGPVNDLESELEEARRNISTESYPMSVGELTNMFTEGDLIIRPPFQRLFRWEPDQKSKLIESILIGIPLPSIFVAQDDEGRWELVDGLQRISTLLQLQGLLEKEGYPKLELTGTKYLPSLAGLRWDDNDGEQQSLTPAQRRDIKRAKIDLKIVQRESDPKTKFDLFQRLNSFGSKLSNQEIRNAQLVGVNSDFVAWVSSLAEQESFSALIKLPENELKRKYDEELVLRFLYLHTKDDAEIASIKNFQDGLEEFAINLALKFDRTFADEAEATFRETFNLLLAADEKIFGRWDPLKENFKGGFLNSSFEALAISLGYLLRNNIAVKQDLRQCAIDFWSLPQMTERFATGKSTEARLNLMVPEGRKILEA</sequence>